<reference evidence="3 4" key="1">
    <citation type="submission" date="2019-04" db="EMBL/GenBank/DDBJ databases">
        <title>Phreatobacter aquaticus sp. nov.</title>
        <authorList>
            <person name="Choi A."/>
            <person name="Baek K."/>
        </authorList>
    </citation>
    <scope>NUCLEOTIDE SEQUENCE [LARGE SCALE GENOMIC DNA]</scope>
    <source>
        <strain evidence="3 4">NMCR1094</strain>
    </source>
</reference>
<dbReference type="InterPro" id="IPR035992">
    <property type="entry name" value="Ricin_B-like_lectins"/>
</dbReference>
<dbReference type="SUPFAM" id="SSF50370">
    <property type="entry name" value="Ricin B-like lectins"/>
    <property type="match status" value="1"/>
</dbReference>
<feature type="region of interest" description="Disordered" evidence="1">
    <location>
        <begin position="441"/>
        <end position="481"/>
    </location>
</feature>
<dbReference type="RefSeq" id="WP_137098504.1">
    <property type="nucleotide sequence ID" value="NZ_CP039865.1"/>
</dbReference>
<protein>
    <submittedName>
        <fullName evidence="3">RICIN domain-containing protein</fullName>
    </submittedName>
</protein>
<feature type="region of interest" description="Disordered" evidence="1">
    <location>
        <begin position="113"/>
        <end position="140"/>
    </location>
</feature>
<keyword evidence="4" id="KW-1185">Reference proteome</keyword>
<gene>
    <name evidence="3" type="ORF">E8L99_04935</name>
</gene>
<dbReference type="Proteomes" id="UP000298588">
    <property type="component" value="Chromosome"/>
</dbReference>
<feature type="compositionally biased region" description="Low complexity" evidence="1">
    <location>
        <begin position="123"/>
        <end position="134"/>
    </location>
</feature>
<dbReference type="EMBL" id="CP039865">
    <property type="protein sequence ID" value="QCK85170.1"/>
    <property type="molecule type" value="Genomic_DNA"/>
</dbReference>
<feature type="signal peptide" evidence="2">
    <location>
        <begin position="1"/>
        <end position="22"/>
    </location>
</feature>
<dbReference type="OrthoDB" id="7206787at2"/>
<feature type="compositionally biased region" description="Basic and acidic residues" evidence="1">
    <location>
        <begin position="449"/>
        <end position="459"/>
    </location>
</feature>
<evidence type="ECO:0000256" key="1">
    <source>
        <dbReference type="SAM" id="MobiDB-lite"/>
    </source>
</evidence>
<evidence type="ECO:0000313" key="4">
    <source>
        <dbReference type="Proteomes" id="UP000298588"/>
    </source>
</evidence>
<evidence type="ECO:0000313" key="3">
    <source>
        <dbReference type="EMBL" id="QCK85170.1"/>
    </source>
</evidence>
<proteinExistence type="predicted"/>
<sequence length="629" mass="68555">MKTYFLSGILLSALLPVGAAEARPADCLVVLEGRTYIDGQCDFQAENGGDFTIRQGSRTAKVTVDPGSREGRAFFEDTSPRNPQSLVWDVRRQGACWVDGSSRICAWDMGQRPQAQGGGQGGFAQAPQQQMPQQQGGGRGRAVSFFNQDDGGFCMVATRPQAEANVILGDCSSPGARFIVDAPAKRIRLASNPSLCVDGTVGGEPTYMWVMRCQDAYDEFVVRGNRLQSRDSCAGVQGPVRLNARMATQPCGGRRGQGWVVNDPIDLPPAPPPQAQQQWSPPPQAQQQWSPPPQAQQMPPQAPATRMIRMDSAPGRFTLAREMQGNRLLRCVVQGPPDEGLRVSYYPNTSGRRAFSIPGNRAPDGTQDTLTVTLIPGNGGPTELQARHNGGRVAADLPDAISTTLSDATTMEVQFGSTGETRTFDLSTYGEVEPAVDGCLTSFGPSQDDAMRQAERDYQRQQQTQRPAPQPPVAYAPPAQQGSGQVFRFPFARAGAWEIRRLSDLPDGRRTTGCVVDSNDQMLRNVRFAVDGGNAIIDFRDGGDLRRLPRRFQVQIQFGTNTRSYTFPAEVVDEGFGPWIRLMTARNFQSGIENADQLIIRTPSGLVTLPLFDGDRLWPAMARCIAAMR</sequence>
<feature type="region of interest" description="Disordered" evidence="1">
    <location>
        <begin position="247"/>
        <end position="303"/>
    </location>
</feature>
<evidence type="ECO:0000256" key="2">
    <source>
        <dbReference type="SAM" id="SignalP"/>
    </source>
</evidence>
<accession>A0A4D7QAS1</accession>
<feature type="chain" id="PRO_5020206624" evidence="2">
    <location>
        <begin position="23"/>
        <end position="629"/>
    </location>
</feature>
<keyword evidence="2" id="KW-0732">Signal</keyword>
<dbReference type="AlphaFoldDB" id="A0A4D7QAS1"/>
<organism evidence="3 4">
    <name type="scientific">Phreatobacter aquaticus</name>
    <dbReference type="NCBI Taxonomy" id="2570229"/>
    <lineage>
        <taxon>Bacteria</taxon>
        <taxon>Pseudomonadati</taxon>
        <taxon>Pseudomonadota</taxon>
        <taxon>Alphaproteobacteria</taxon>
        <taxon>Hyphomicrobiales</taxon>
        <taxon>Phreatobacteraceae</taxon>
        <taxon>Phreatobacter</taxon>
    </lineage>
</organism>
<feature type="compositionally biased region" description="Pro residues" evidence="1">
    <location>
        <begin position="266"/>
        <end position="294"/>
    </location>
</feature>
<dbReference type="KEGG" id="paqt:E8L99_04935"/>
<name>A0A4D7QAS1_9HYPH</name>